<protein>
    <recommendedName>
        <fullName evidence="3">Peptidyl-prolyl cis-trans isomerase</fullName>
        <shortName evidence="3">PPIase</shortName>
        <ecNumber evidence="3">5.2.1.8</ecNumber>
    </recommendedName>
</protein>
<dbReference type="InterPro" id="IPR029000">
    <property type="entry name" value="Cyclophilin-like_dom_sf"/>
</dbReference>
<proteinExistence type="inferred from homology"/>
<accession>A0A9W7EIE8</accession>
<comment type="caution">
    <text evidence="5">The sequence shown here is derived from an EMBL/GenBank/DDBJ whole genome shotgun (WGS) entry which is preliminary data.</text>
</comment>
<feature type="domain" description="PPIase cyclophilin-type" evidence="4">
    <location>
        <begin position="20"/>
        <end position="150"/>
    </location>
</feature>
<dbReference type="SUPFAM" id="SSF50891">
    <property type="entry name" value="Cyclophilin-like"/>
    <property type="match status" value="1"/>
</dbReference>
<evidence type="ECO:0000313" key="5">
    <source>
        <dbReference type="EMBL" id="GMH79832.1"/>
    </source>
</evidence>
<dbReference type="Gene3D" id="2.40.100.10">
    <property type="entry name" value="Cyclophilin-like"/>
    <property type="match status" value="1"/>
</dbReference>
<dbReference type="PRINTS" id="PR00153">
    <property type="entry name" value="CSAPPISMRASE"/>
</dbReference>
<gene>
    <name evidence="5" type="ORF">TL16_g08290</name>
</gene>
<comment type="function">
    <text evidence="3">PPIases accelerate the folding of proteins. It catalyzes the cis-trans isomerization of proline imidic peptide bonds in oligopeptides.</text>
</comment>
<keyword evidence="3" id="KW-0732">Signal</keyword>
<dbReference type="EC" id="5.2.1.8" evidence="3"/>
<evidence type="ECO:0000259" key="4">
    <source>
        <dbReference type="PROSITE" id="PS50072"/>
    </source>
</evidence>
<comment type="similarity">
    <text evidence="3">Belongs to the cyclophilin-type PPIase family.</text>
</comment>
<dbReference type="InterPro" id="IPR044665">
    <property type="entry name" value="E_coli_cyclophilin_A-like"/>
</dbReference>
<dbReference type="Proteomes" id="UP001162640">
    <property type="component" value="Unassembled WGS sequence"/>
</dbReference>
<dbReference type="EMBL" id="BLQM01000271">
    <property type="protein sequence ID" value="GMH79832.1"/>
    <property type="molecule type" value="Genomic_DNA"/>
</dbReference>
<organism evidence="5 6">
    <name type="scientific">Triparma laevis f. inornata</name>
    <dbReference type="NCBI Taxonomy" id="1714386"/>
    <lineage>
        <taxon>Eukaryota</taxon>
        <taxon>Sar</taxon>
        <taxon>Stramenopiles</taxon>
        <taxon>Ochrophyta</taxon>
        <taxon>Bolidophyceae</taxon>
        <taxon>Parmales</taxon>
        <taxon>Triparmaceae</taxon>
        <taxon>Triparma</taxon>
    </lineage>
</organism>
<evidence type="ECO:0000256" key="1">
    <source>
        <dbReference type="ARBA" id="ARBA00023110"/>
    </source>
</evidence>
<comment type="catalytic activity">
    <reaction evidence="3">
        <text>[protein]-peptidylproline (omega=180) = [protein]-peptidylproline (omega=0)</text>
        <dbReference type="Rhea" id="RHEA:16237"/>
        <dbReference type="Rhea" id="RHEA-COMP:10747"/>
        <dbReference type="Rhea" id="RHEA-COMP:10748"/>
        <dbReference type="ChEBI" id="CHEBI:83833"/>
        <dbReference type="ChEBI" id="CHEBI:83834"/>
        <dbReference type="EC" id="5.2.1.8"/>
    </reaction>
</comment>
<evidence type="ECO:0000313" key="6">
    <source>
        <dbReference type="Proteomes" id="UP001162640"/>
    </source>
</evidence>
<dbReference type="PROSITE" id="PS50072">
    <property type="entry name" value="CSA_PPIASE_2"/>
    <property type="match status" value="1"/>
</dbReference>
<evidence type="ECO:0000256" key="3">
    <source>
        <dbReference type="RuleBase" id="RU363019"/>
    </source>
</evidence>
<feature type="signal peptide" evidence="3">
    <location>
        <begin position="1"/>
        <end position="17"/>
    </location>
</feature>
<dbReference type="Pfam" id="PF00160">
    <property type="entry name" value="Pro_isomerase"/>
    <property type="match status" value="1"/>
</dbReference>
<dbReference type="AlphaFoldDB" id="A0A9W7EIE8"/>
<feature type="chain" id="PRO_5041019796" description="Peptidyl-prolyl cis-trans isomerase" evidence="3">
    <location>
        <begin position="18"/>
        <end position="190"/>
    </location>
</feature>
<sequence>MLKQIALAAALLVSAHAASFTATINTDTGLPPIVFNITEELAPIGVARFKELVDSGFYDQAPFFRYVDTFIVQFGIAYEPSVNAKYAHNEIKDDPVSISNDKGTLVYATAGPDTRTSQLFINFQDNAGLDAQGFAPFGQIVSGIETAVAIFNPTPDDDGGINQNQLSLKGGAWADETYPGLNHITSITIE</sequence>
<dbReference type="GO" id="GO:0003755">
    <property type="term" value="F:peptidyl-prolyl cis-trans isomerase activity"/>
    <property type="evidence" value="ECO:0007669"/>
    <property type="project" value="UniProtKB-UniRule"/>
</dbReference>
<dbReference type="PANTHER" id="PTHR43246">
    <property type="entry name" value="PEPTIDYL-PROLYL CIS-TRANS ISOMERASE CYP38, CHLOROPLASTIC"/>
    <property type="match status" value="1"/>
</dbReference>
<name>A0A9W7EIE8_9STRA</name>
<keyword evidence="1 3" id="KW-0697">Rotamase</keyword>
<keyword evidence="2 3" id="KW-0413">Isomerase</keyword>
<evidence type="ECO:0000256" key="2">
    <source>
        <dbReference type="ARBA" id="ARBA00023235"/>
    </source>
</evidence>
<reference evidence="6" key="1">
    <citation type="journal article" date="2023" name="Commun. Biol.">
        <title>Genome analysis of Parmales, the sister group of diatoms, reveals the evolutionary specialization of diatoms from phago-mixotrophs to photoautotrophs.</title>
        <authorList>
            <person name="Ban H."/>
            <person name="Sato S."/>
            <person name="Yoshikawa S."/>
            <person name="Yamada K."/>
            <person name="Nakamura Y."/>
            <person name="Ichinomiya M."/>
            <person name="Sato N."/>
            <person name="Blanc-Mathieu R."/>
            <person name="Endo H."/>
            <person name="Kuwata A."/>
            <person name="Ogata H."/>
        </authorList>
    </citation>
    <scope>NUCLEOTIDE SEQUENCE [LARGE SCALE GENOMIC DNA]</scope>
</reference>
<dbReference type="InterPro" id="IPR002130">
    <property type="entry name" value="Cyclophilin-type_PPIase_dom"/>
</dbReference>